<gene>
    <name evidence="3" type="ORF">J7I44_11040</name>
</gene>
<proteinExistence type="predicted"/>
<evidence type="ECO:0000313" key="3">
    <source>
        <dbReference type="EMBL" id="MBP1474834.1"/>
    </source>
</evidence>
<name>A0ABS4DP53_9GAMM</name>
<dbReference type="EMBL" id="JAGJRS010000021">
    <property type="protein sequence ID" value="MBP1474834.1"/>
    <property type="molecule type" value="Genomic_DNA"/>
</dbReference>
<evidence type="ECO:0000256" key="1">
    <source>
        <dbReference type="SAM" id="MobiDB-lite"/>
    </source>
</evidence>
<feature type="region of interest" description="Disordered" evidence="1">
    <location>
        <begin position="46"/>
        <end position="65"/>
    </location>
</feature>
<dbReference type="RefSeq" id="WP_209620409.1">
    <property type="nucleotide sequence ID" value="NZ_JAGJRS010000021.1"/>
</dbReference>
<feature type="compositionally biased region" description="Pro residues" evidence="1">
    <location>
        <begin position="50"/>
        <end position="61"/>
    </location>
</feature>
<keyword evidence="4" id="KW-1185">Reference proteome</keyword>
<keyword evidence="2" id="KW-0812">Transmembrane</keyword>
<evidence type="ECO:0000256" key="2">
    <source>
        <dbReference type="SAM" id="Phobius"/>
    </source>
</evidence>
<accession>A0ABS4DP53</accession>
<reference evidence="3 4" key="1">
    <citation type="submission" date="2021-04" db="EMBL/GenBank/DDBJ databases">
        <authorList>
            <person name="Huq M.A."/>
        </authorList>
    </citation>
    <scope>NUCLEOTIDE SEQUENCE [LARGE SCALE GENOMIC DNA]</scope>
    <source>
        <strain evidence="3 4">MAH-13</strain>
    </source>
</reference>
<protein>
    <submittedName>
        <fullName evidence="3">Uncharacterized protein</fullName>
    </submittedName>
</protein>
<comment type="caution">
    <text evidence="3">The sequence shown here is derived from an EMBL/GenBank/DDBJ whole genome shotgun (WGS) entry which is preliminary data.</text>
</comment>
<evidence type="ECO:0000313" key="4">
    <source>
        <dbReference type="Proteomes" id="UP000823790"/>
    </source>
</evidence>
<feature type="transmembrane region" description="Helical" evidence="2">
    <location>
        <begin position="20"/>
        <end position="40"/>
    </location>
</feature>
<dbReference type="Proteomes" id="UP000823790">
    <property type="component" value="Unassembled WGS sequence"/>
</dbReference>
<organism evidence="3 4">
    <name type="scientific">Frateuria flava</name>
    <dbReference type="NCBI Taxonomy" id="2821489"/>
    <lineage>
        <taxon>Bacteria</taxon>
        <taxon>Pseudomonadati</taxon>
        <taxon>Pseudomonadota</taxon>
        <taxon>Gammaproteobacteria</taxon>
        <taxon>Lysobacterales</taxon>
        <taxon>Rhodanobacteraceae</taxon>
        <taxon>Frateuria</taxon>
    </lineage>
</organism>
<keyword evidence="2" id="KW-0472">Membrane</keyword>
<sequence>MSRQPDSHASYTIAAGVLHWAAAILALSLLAIVLLVYVWARPVLTAGEQPPRPIPPQPRLQPDPATDIAAERALQRSRLDAYQWIDPAHTVARIPITRAMALVAAGQGAPASAASAEQPR</sequence>
<keyword evidence="2" id="KW-1133">Transmembrane helix</keyword>